<name>A0ABX2RG61_9ACTN</name>
<feature type="compositionally biased region" description="Basic and acidic residues" evidence="1">
    <location>
        <begin position="482"/>
        <end position="492"/>
    </location>
</feature>
<feature type="compositionally biased region" description="Pro residues" evidence="1">
    <location>
        <begin position="949"/>
        <end position="959"/>
    </location>
</feature>
<evidence type="ECO:0000313" key="3">
    <source>
        <dbReference type="EMBL" id="NYF55281.1"/>
    </source>
</evidence>
<keyword evidence="2" id="KW-0472">Membrane</keyword>
<feature type="compositionally biased region" description="Low complexity" evidence="1">
    <location>
        <begin position="912"/>
        <end position="927"/>
    </location>
</feature>
<feature type="compositionally biased region" description="Basic residues" evidence="1">
    <location>
        <begin position="1089"/>
        <end position="1100"/>
    </location>
</feature>
<feature type="compositionally biased region" description="Basic residues" evidence="1">
    <location>
        <begin position="669"/>
        <end position="678"/>
    </location>
</feature>
<feature type="compositionally biased region" description="Low complexity" evidence="1">
    <location>
        <begin position="351"/>
        <end position="370"/>
    </location>
</feature>
<feature type="compositionally biased region" description="Basic and acidic residues" evidence="1">
    <location>
        <begin position="967"/>
        <end position="985"/>
    </location>
</feature>
<feature type="compositionally biased region" description="Low complexity" evidence="1">
    <location>
        <begin position="308"/>
        <end position="343"/>
    </location>
</feature>
<evidence type="ECO:0000256" key="2">
    <source>
        <dbReference type="SAM" id="Phobius"/>
    </source>
</evidence>
<feature type="compositionally biased region" description="Basic residues" evidence="1">
    <location>
        <begin position="1033"/>
        <end position="1044"/>
    </location>
</feature>
<feature type="transmembrane region" description="Helical" evidence="2">
    <location>
        <begin position="254"/>
        <end position="276"/>
    </location>
</feature>
<dbReference type="EMBL" id="JACCCQ010000001">
    <property type="protein sequence ID" value="NYF55281.1"/>
    <property type="molecule type" value="Genomic_DNA"/>
</dbReference>
<feature type="transmembrane region" description="Helical" evidence="2">
    <location>
        <begin position="220"/>
        <end position="242"/>
    </location>
</feature>
<gene>
    <name evidence="3" type="ORF">HDA35_001112</name>
</gene>
<feature type="region of interest" description="Disordered" evidence="1">
    <location>
        <begin position="299"/>
        <end position="848"/>
    </location>
</feature>
<keyword evidence="2" id="KW-0812">Transmembrane</keyword>
<proteinExistence type="predicted"/>
<feature type="transmembrane region" description="Helical" evidence="2">
    <location>
        <begin position="147"/>
        <end position="173"/>
    </location>
</feature>
<feature type="compositionally biased region" description="Low complexity" evidence="1">
    <location>
        <begin position="750"/>
        <end position="777"/>
    </location>
</feature>
<keyword evidence="2" id="KW-1133">Transmembrane helix</keyword>
<accession>A0ABX2RG61</accession>
<protein>
    <submittedName>
        <fullName evidence="3">Uncharacterized protein</fullName>
    </submittedName>
</protein>
<feature type="transmembrane region" description="Helical" evidence="2">
    <location>
        <begin position="52"/>
        <end position="73"/>
    </location>
</feature>
<evidence type="ECO:0000256" key="1">
    <source>
        <dbReference type="SAM" id="MobiDB-lite"/>
    </source>
</evidence>
<feature type="compositionally biased region" description="Low complexity" evidence="1">
    <location>
        <begin position="653"/>
        <end position="667"/>
    </location>
</feature>
<dbReference type="RefSeq" id="WP_179801861.1">
    <property type="nucleotide sequence ID" value="NZ_JACCCQ010000001.1"/>
</dbReference>
<feature type="compositionally biased region" description="Low complexity" evidence="1">
    <location>
        <begin position="569"/>
        <end position="604"/>
    </location>
</feature>
<dbReference type="Proteomes" id="UP000631553">
    <property type="component" value="Unassembled WGS sequence"/>
</dbReference>
<feature type="region of interest" description="Disordered" evidence="1">
    <location>
        <begin position="869"/>
        <end position="1100"/>
    </location>
</feature>
<keyword evidence="4" id="KW-1185">Reference proteome</keyword>
<feature type="compositionally biased region" description="Low complexity" evidence="1">
    <location>
        <begin position="687"/>
        <end position="738"/>
    </location>
</feature>
<feature type="compositionally biased region" description="Basic and acidic residues" evidence="1">
    <location>
        <begin position="780"/>
        <end position="826"/>
    </location>
</feature>
<organism evidence="3 4">
    <name type="scientific">Micromonospora purpureochromogenes</name>
    <dbReference type="NCBI Taxonomy" id="47872"/>
    <lineage>
        <taxon>Bacteria</taxon>
        <taxon>Bacillati</taxon>
        <taxon>Actinomycetota</taxon>
        <taxon>Actinomycetes</taxon>
        <taxon>Micromonosporales</taxon>
        <taxon>Micromonosporaceae</taxon>
        <taxon>Micromonospora</taxon>
    </lineage>
</organism>
<feature type="compositionally biased region" description="Polar residues" evidence="1">
    <location>
        <begin position="620"/>
        <end position="642"/>
    </location>
</feature>
<comment type="caution">
    <text evidence="3">The sequence shown here is derived from an EMBL/GenBank/DDBJ whole genome shotgun (WGS) entry which is preliminary data.</text>
</comment>
<feature type="compositionally biased region" description="Low complexity" evidence="1">
    <location>
        <begin position="418"/>
        <end position="431"/>
    </location>
</feature>
<feature type="compositionally biased region" description="Low complexity" evidence="1">
    <location>
        <begin position="827"/>
        <end position="842"/>
    </location>
</feature>
<reference evidence="3 4" key="1">
    <citation type="submission" date="2020-07" db="EMBL/GenBank/DDBJ databases">
        <title>Sequencing the genomes of 1000 actinobacteria strains.</title>
        <authorList>
            <person name="Klenk H.-P."/>
        </authorList>
    </citation>
    <scope>NUCLEOTIDE SEQUENCE [LARGE SCALE GENOMIC DNA]</scope>
    <source>
        <strain evidence="3 4">DSM 43814</strain>
    </source>
</reference>
<feature type="transmembrane region" description="Helical" evidence="2">
    <location>
        <begin position="118"/>
        <end position="140"/>
    </location>
</feature>
<sequence length="1100" mass="110955">MAFRTWGKLLFTAFGVSVLAGAGQLGIAYGFGIVRLTGAFTDVNRWPAQLAWVGWFAVTAAVVGAVVGVRLARRVGLPDGTGAQLAVSGAAALGATVVAPLCMQPARAAELSTVDPVWAVGICAVVGAVVGAGAASAVLLRPPLGWNVALLTGAVWLIALVSVAPALLSTGVLRSVRLGVLEPSWLDAAAAQRLAMLILPAVALLAGAATGAVARWRGHVPLVSGAAGAAGPVLVAFAYLTAGPGDSADRYQLAPYYGAVIAVAAGALGSATAALLRWPLFPARGAGNAAGADDAIEPTDILRPLPDSPALSSASGDGTATVDLAGTAGAGTLPGSATPAGADRAADRAATRAATRATGPAPAHWDWPVTPGTPTPSGPRPDSGFALDAPADAPAPATWPEPSGRTPDEPSYDDLPTGRAPQADTAGAADARQPRDRRGTPESRWTADPTAPTGEPDPASRAGHRVEPAEWDAPAGSATGVHTRDGVDRDGAAARITPAVPTGEPVAGRFPAAPPAVPSDGSRAADPVQVPPTADPVQLPLAPDPVQVPLTPEPIEVPSAAVPSDGSRAADPVHAAPAAGPADAPAALADAGQADGAAREAAAGEVTPHVAVGSVAASRVTDQAEQRNAVTTDRTATAEQTNPTEETADAADRTATAEPAEATTVTPRPRPKRTRKSRPAGSDEPVAAATTSDAASTTDAGPAAATTGSAASAATTGTAAPAAAATGSAATGTAAAGTGRRGSTKRAARTADPTAAPVPADSPASAPAARSGADTAPPADVERALDRPRLDRPGLDRALDRNRLDRPELDTARHGEAGHDTSEPDAARLAPAPLDPARFDPATLDPARFDPAALDSATLDPAALHSARFDPAALDPARSEYPSAGSTRDDVRDVPVSRPGMRPSTADRIPARHTPPTAGATPATAEPAPRPRHQLPDLNSAASWNAFPAPRPAPAPPRADLPFPNHGPEEEPKPVAFRWDVDDSRPGTARTASRATDLPAAEVPGAEPRGAEPSSEVEPSSEAEPETAADRSRPKRSLFRRNKARGAEPPAESPEAEPLAAQDEEYVDWVAGLSRPLADNEPETESGRRSLRSGGRHHRD</sequence>
<feature type="compositionally biased region" description="Low complexity" evidence="1">
    <location>
        <begin position="380"/>
        <end position="396"/>
    </location>
</feature>
<feature type="compositionally biased region" description="Basic and acidic residues" evidence="1">
    <location>
        <begin position="432"/>
        <end position="441"/>
    </location>
</feature>
<evidence type="ECO:0000313" key="4">
    <source>
        <dbReference type="Proteomes" id="UP000631553"/>
    </source>
</evidence>
<feature type="transmembrane region" description="Helical" evidence="2">
    <location>
        <begin position="85"/>
        <end position="106"/>
    </location>
</feature>